<proteinExistence type="predicted"/>
<keyword evidence="3" id="KW-1185">Reference proteome</keyword>
<evidence type="ECO:0000313" key="2">
    <source>
        <dbReference type="EMBL" id="VFT90693.1"/>
    </source>
</evidence>
<dbReference type="OrthoDB" id="61942at2759"/>
<dbReference type="AlphaFoldDB" id="A0A485L047"/>
<accession>A0A485L047</accession>
<organism evidence="2 3">
    <name type="scientific">Aphanomyces stellatus</name>
    <dbReference type="NCBI Taxonomy" id="120398"/>
    <lineage>
        <taxon>Eukaryota</taxon>
        <taxon>Sar</taxon>
        <taxon>Stramenopiles</taxon>
        <taxon>Oomycota</taxon>
        <taxon>Saprolegniomycetes</taxon>
        <taxon>Saprolegniales</taxon>
        <taxon>Verrucalvaceae</taxon>
        <taxon>Aphanomyces</taxon>
    </lineage>
</organism>
<reference evidence="1" key="2">
    <citation type="submission" date="2019-06" db="EMBL/GenBank/DDBJ databases">
        <title>Genomics analysis of Aphanomyces spp. identifies a new class of oomycete effector associated with host adaptation.</title>
        <authorList>
            <person name="Gaulin E."/>
        </authorList>
    </citation>
    <scope>NUCLEOTIDE SEQUENCE</scope>
    <source>
        <strain evidence="1">CBS 578.67</strain>
    </source>
</reference>
<name>A0A485L047_9STRA</name>
<evidence type="ECO:0000313" key="3">
    <source>
        <dbReference type="Proteomes" id="UP000332933"/>
    </source>
</evidence>
<dbReference type="EMBL" id="VJMH01005488">
    <property type="protein sequence ID" value="KAF0695303.1"/>
    <property type="molecule type" value="Genomic_DNA"/>
</dbReference>
<sequence>MNRILATPANLAFELNYVAKTFAPLAPWAAPGAVVVGWLAWPALTPAYKNETFGVPLPVAPGTEPVVVGSAGTGFRQVKYVKGEIGERPTIEED</sequence>
<gene>
    <name evidence="2" type="primary">Aste57867_13862</name>
    <name evidence="1" type="ORF">As57867_013811</name>
    <name evidence="2" type="ORF">ASTE57867_13862</name>
</gene>
<evidence type="ECO:0000313" key="1">
    <source>
        <dbReference type="EMBL" id="KAF0695303.1"/>
    </source>
</evidence>
<dbReference type="EMBL" id="CAADRA010005509">
    <property type="protein sequence ID" value="VFT90693.1"/>
    <property type="molecule type" value="Genomic_DNA"/>
</dbReference>
<reference evidence="2 3" key="1">
    <citation type="submission" date="2019-03" db="EMBL/GenBank/DDBJ databases">
        <authorList>
            <person name="Gaulin E."/>
            <person name="Dumas B."/>
        </authorList>
    </citation>
    <scope>NUCLEOTIDE SEQUENCE [LARGE SCALE GENOMIC DNA]</scope>
    <source>
        <strain evidence="2">CBS 568.67</strain>
    </source>
</reference>
<protein>
    <submittedName>
        <fullName evidence="2">Aste57867_13862 protein</fullName>
    </submittedName>
</protein>
<dbReference type="Proteomes" id="UP000332933">
    <property type="component" value="Unassembled WGS sequence"/>
</dbReference>